<gene>
    <name evidence="1" type="ORF">Pint_06832</name>
</gene>
<evidence type="ECO:0000313" key="1">
    <source>
        <dbReference type="EMBL" id="KAJ0026249.1"/>
    </source>
</evidence>
<dbReference type="Proteomes" id="UP001163603">
    <property type="component" value="Chromosome 10"/>
</dbReference>
<evidence type="ECO:0000313" key="2">
    <source>
        <dbReference type="Proteomes" id="UP001163603"/>
    </source>
</evidence>
<sequence length="48" mass="5532">MVLLVLIVLLLRFWVGSIKDDASCAPLGLYRCKGENTCFHRKQPLRAW</sequence>
<accession>A0ACC0XYG0</accession>
<keyword evidence="2" id="KW-1185">Reference proteome</keyword>
<name>A0ACC0XYG0_9ROSI</name>
<reference evidence="2" key="1">
    <citation type="journal article" date="2023" name="G3 (Bethesda)">
        <title>Genome assembly and association tests identify interacting loci associated with vigor, precocity, and sex in interspecific pistachio rootstocks.</title>
        <authorList>
            <person name="Palmer W."/>
            <person name="Jacygrad E."/>
            <person name="Sagayaradj S."/>
            <person name="Cavanaugh K."/>
            <person name="Han R."/>
            <person name="Bertier L."/>
            <person name="Beede B."/>
            <person name="Kafkas S."/>
            <person name="Golino D."/>
            <person name="Preece J."/>
            <person name="Michelmore R."/>
        </authorList>
    </citation>
    <scope>NUCLEOTIDE SEQUENCE [LARGE SCALE GENOMIC DNA]</scope>
</reference>
<proteinExistence type="predicted"/>
<dbReference type="EMBL" id="CM047745">
    <property type="protein sequence ID" value="KAJ0026249.1"/>
    <property type="molecule type" value="Genomic_DNA"/>
</dbReference>
<protein>
    <submittedName>
        <fullName evidence="1">Uncharacterized protein</fullName>
    </submittedName>
</protein>
<organism evidence="1 2">
    <name type="scientific">Pistacia integerrima</name>
    <dbReference type="NCBI Taxonomy" id="434235"/>
    <lineage>
        <taxon>Eukaryota</taxon>
        <taxon>Viridiplantae</taxon>
        <taxon>Streptophyta</taxon>
        <taxon>Embryophyta</taxon>
        <taxon>Tracheophyta</taxon>
        <taxon>Spermatophyta</taxon>
        <taxon>Magnoliopsida</taxon>
        <taxon>eudicotyledons</taxon>
        <taxon>Gunneridae</taxon>
        <taxon>Pentapetalae</taxon>
        <taxon>rosids</taxon>
        <taxon>malvids</taxon>
        <taxon>Sapindales</taxon>
        <taxon>Anacardiaceae</taxon>
        <taxon>Pistacia</taxon>
    </lineage>
</organism>
<comment type="caution">
    <text evidence="1">The sequence shown here is derived from an EMBL/GenBank/DDBJ whole genome shotgun (WGS) entry which is preliminary data.</text>
</comment>